<organism evidence="1 2">
    <name type="scientific">Gossypium stocksii</name>
    <dbReference type="NCBI Taxonomy" id="47602"/>
    <lineage>
        <taxon>Eukaryota</taxon>
        <taxon>Viridiplantae</taxon>
        <taxon>Streptophyta</taxon>
        <taxon>Embryophyta</taxon>
        <taxon>Tracheophyta</taxon>
        <taxon>Spermatophyta</taxon>
        <taxon>Magnoliopsida</taxon>
        <taxon>eudicotyledons</taxon>
        <taxon>Gunneridae</taxon>
        <taxon>Pentapetalae</taxon>
        <taxon>rosids</taxon>
        <taxon>malvids</taxon>
        <taxon>Malvales</taxon>
        <taxon>Malvaceae</taxon>
        <taxon>Malvoideae</taxon>
        <taxon>Gossypium</taxon>
    </lineage>
</organism>
<sequence>MHHFTWWRPETGVDRCHIRNEGIGVSKKSSKPGSIHWICMFFIDGFHSFQDSKKRTTTTLWSDVLISLSGTADSIQPSSVIIKLCLLGTYEMRVPATAMGALYSLSNLKKHIAELKKYVQDEHRSFS</sequence>
<protein>
    <submittedName>
        <fullName evidence="1">Uncharacterized protein</fullName>
    </submittedName>
</protein>
<dbReference type="AlphaFoldDB" id="A0A9D3VFS5"/>
<accession>A0A9D3VFS5</accession>
<gene>
    <name evidence="1" type="ORF">J1N35_021073</name>
</gene>
<reference evidence="1 2" key="1">
    <citation type="journal article" date="2021" name="Plant Biotechnol. J.">
        <title>Multi-omics assisted identification of the key and species-specific regulatory components of drought-tolerant mechanisms in Gossypium stocksii.</title>
        <authorList>
            <person name="Yu D."/>
            <person name="Ke L."/>
            <person name="Zhang D."/>
            <person name="Wu Y."/>
            <person name="Sun Y."/>
            <person name="Mei J."/>
            <person name="Sun J."/>
            <person name="Sun Y."/>
        </authorList>
    </citation>
    <scope>NUCLEOTIDE SEQUENCE [LARGE SCALE GENOMIC DNA]</scope>
    <source>
        <strain evidence="2">cv. E1</strain>
        <tissue evidence="1">Leaf</tissue>
    </source>
</reference>
<name>A0A9D3VFS5_9ROSI</name>
<comment type="caution">
    <text evidence="1">The sequence shown here is derived from an EMBL/GenBank/DDBJ whole genome shotgun (WGS) entry which is preliminary data.</text>
</comment>
<evidence type="ECO:0000313" key="1">
    <source>
        <dbReference type="EMBL" id="KAH1081312.1"/>
    </source>
</evidence>
<dbReference type="EMBL" id="JAIQCV010000007">
    <property type="protein sequence ID" value="KAH1081312.1"/>
    <property type="molecule type" value="Genomic_DNA"/>
</dbReference>
<proteinExistence type="predicted"/>
<keyword evidence="2" id="KW-1185">Reference proteome</keyword>
<dbReference type="Proteomes" id="UP000828251">
    <property type="component" value="Unassembled WGS sequence"/>
</dbReference>
<evidence type="ECO:0000313" key="2">
    <source>
        <dbReference type="Proteomes" id="UP000828251"/>
    </source>
</evidence>